<reference evidence="2" key="1">
    <citation type="journal article" date="2019" name="Int. J. Syst. Evol. Microbiol.">
        <title>The Global Catalogue of Microorganisms (GCM) 10K type strain sequencing project: providing services to taxonomists for standard genome sequencing and annotation.</title>
        <authorList>
            <consortium name="The Broad Institute Genomics Platform"/>
            <consortium name="The Broad Institute Genome Sequencing Center for Infectious Disease"/>
            <person name="Wu L."/>
            <person name="Ma J."/>
        </authorList>
    </citation>
    <scope>NUCLEOTIDE SEQUENCE [LARGE SCALE GENOMIC DNA]</scope>
    <source>
        <strain evidence="2">JCM 17217</strain>
    </source>
</reference>
<keyword evidence="2" id="KW-1185">Reference proteome</keyword>
<dbReference type="Proteomes" id="UP001501556">
    <property type="component" value="Unassembled WGS sequence"/>
</dbReference>
<comment type="caution">
    <text evidence="1">The sequence shown here is derived from an EMBL/GenBank/DDBJ whole genome shotgun (WGS) entry which is preliminary data.</text>
</comment>
<dbReference type="Gene3D" id="2.20.110.10">
    <property type="entry name" value="Histone H3 K4-specific methyltransferase SET7/9 N-terminal domain"/>
    <property type="match status" value="2"/>
</dbReference>
<organism evidence="1 2">
    <name type="scientific">Hymenobacter antarcticus</name>
    <dbReference type="NCBI Taxonomy" id="486270"/>
    <lineage>
        <taxon>Bacteria</taxon>
        <taxon>Pseudomonadati</taxon>
        <taxon>Bacteroidota</taxon>
        <taxon>Cytophagia</taxon>
        <taxon>Cytophagales</taxon>
        <taxon>Hymenobacteraceae</taxon>
        <taxon>Hymenobacter</taxon>
    </lineage>
</organism>
<dbReference type="Pfam" id="PF07661">
    <property type="entry name" value="MORN_2"/>
    <property type="match status" value="1"/>
</dbReference>
<dbReference type="EMBL" id="BAABDI010000005">
    <property type="protein sequence ID" value="GAA3966399.1"/>
    <property type="molecule type" value="Genomic_DNA"/>
</dbReference>
<proteinExistence type="predicted"/>
<gene>
    <name evidence="1" type="ORF">GCM10022407_10870</name>
</gene>
<protein>
    <recommendedName>
        <fullName evidence="3">MORN repeat variant</fullName>
    </recommendedName>
</protein>
<dbReference type="SUPFAM" id="SSF82185">
    <property type="entry name" value="Histone H3 K4-specific methyltransferase SET7/9 N-terminal domain"/>
    <property type="match status" value="2"/>
</dbReference>
<evidence type="ECO:0008006" key="3">
    <source>
        <dbReference type="Google" id="ProtNLM"/>
    </source>
</evidence>
<accession>A0ABP7PKC9</accession>
<sequence length="134" mass="15619">MHYVNGRQDSLEVFYYPDGKRKTVFHFRDGQPQGPYQYFRPDGSLDFEGNLDGPKMERGPVRHYYPNGQLKRMQTFRNGKATGPVAAYLPNGRLKYRGYQRDGHAQGWSTLFDPQSTDSVHMRFENGRVVEERP</sequence>
<name>A0ABP7PKC9_9BACT</name>
<evidence type="ECO:0000313" key="1">
    <source>
        <dbReference type="EMBL" id="GAA3966399.1"/>
    </source>
</evidence>
<evidence type="ECO:0000313" key="2">
    <source>
        <dbReference type="Proteomes" id="UP001501556"/>
    </source>
</evidence>
<dbReference type="InterPro" id="IPR011652">
    <property type="entry name" value="MORN_2"/>
</dbReference>